<accession>A0A067QLB5</accession>
<name>A0A067QLB5_ZOONE</name>
<dbReference type="Proteomes" id="UP000027135">
    <property type="component" value="Unassembled WGS sequence"/>
</dbReference>
<keyword evidence="2" id="KW-1185">Reference proteome</keyword>
<reference evidence="1 2" key="1">
    <citation type="journal article" date="2014" name="Nat. Commun.">
        <title>Molecular traces of alternative social organization in a termite genome.</title>
        <authorList>
            <person name="Terrapon N."/>
            <person name="Li C."/>
            <person name="Robertson H.M."/>
            <person name="Ji L."/>
            <person name="Meng X."/>
            <person name="Booth W."/>
            <person name="Chen Z."/>
            <person name="Childers C.P."/>
            <person name="Glastad K.M."/>
            <person name="Gokhale K."/>
            <person name="Gowin J."/>
            <person name="Gronenberg W."/>
            <person name="Hermansen R.A."/>
            <person name="Hu H."/>
            <person name="Hunt B.G."/>
            <person name="Huylmans A.K."/>
            <person name="Khalil S.M."/>
            <person name="Mitchell R.D."/>
            <person name="Munoz-Torres M.C."/>
            <person name="Mustard J.A."/>
            <person name="Pan H."/>
            <person name="Reese J.T."/>
            <person name="Scharf M.E."/>
            <person name="Sun F."/>
            <person name="Vogel H."/>
            <person name="Xiao J."/>
            <person name="Yang W."/>
            <person name="Yang Z."/>
            <person name="Yang Z."/>
            <person name="Zhou J."/>
            <person name="Zhu J."/>
            <person name="Brent C.S."/>
            <person name="Elsik C.G."/>
            <person name="Goodisman M.A."/>
            <person name="Liberles D.A."/>
            <person name="Roe R.M."/>
            <person name="Vargo E.L."/>
            <person name="Vilcinskas A."/>
            <person name="Wang J."/>
            <person name="Bornberg-Bauer E."/>
            <person name="Korb J."/>
            <person name="Zhang G."/>
            <person name="Liebig J."/>
        </authorList>
    </citation>
    <scope>NUCLEOTIDE SEQUENCE [LARGE SCALE GENOMIC DNA]</scope>
    <source>
        <tissue evidence="1">Whole organism</tissue>
    </source>
</reference>
<dbReference type="InParanoid" id="A0A067QLB5"/>
<dbReference type="EMBL" id="KK853186">
    <property type="protein sequence ID" value="KDR10076.1"/>
    <property type="molecule type" value="Genomic_DNA"/>
</dbReference>
<dbReference type="AlphaFoldDB" id="A0A067QLB5"/>
<protein>
    <submittedName>
        <fullName evidence="1">Uncharacterized protein</fullName>
    </submittedName>
</protein>
<organism evidence="1 2">
    <name type="scientific">Zootermopsis nevadensis</name>
    <name type="common">Dampwood termite</name>
    <dbReference type="NCBI Taxonomy" id="136037"/>
    <lineage>
        <taxon>Eukaryota</taxon>
        <taxon>Metazoa</taxon>
        <taxon>Ecdysozoa</taxon>
        <taxon>Arthropoda</taxon>
        <taxon>Hexapoda</taxon>
        <taxon>Insecta</taxon>
        <taxon>Pterygota</taxon>
        <taxon>Neoptera</taxon>
        <taxon>Polyneoptera</taxon>
        <taxon>Dictyoptera</taxon>
        <taxon>Blattodea</taxon>
        <taxon>Blattoidea</taxon>
        <taxon>Termitoidae</taxon>
        <taxon>Termopsidae</taxon>
        <taxon>Zootermopsis</taxon>
    </lineage>
</organism>
<proteinExistence type="predicted"/>
<evidence type="ECO:0000313" key="1">
    <source>
        <dbReference type="EMBL" id="KDR10076.1"/>
    </source>
</evidence>
<sequence length="91" mass="10657">MLLNLGTRFLGKHSNLLMAYLAVSTSFHHSHNNILSRHKREFLRDVTFDNFWVHDNSLTYVLQRHKDTVGRQESFSQCDPPAEIQLLFTIT</sequence>
<evidence type="ECO:0000313" key="2">
    <source>
        <dbReference type="Proteomes" id="UP000027135"/>
    </source>
</evidence>
<gene>
    <name evidence="1" type="ORF">L798_15313</name>
</gene>